<organism evidence="1">
    <name type="scientific">marine sediment metagenome</name>
    <dbReference type="NCBI Taxonomy" id="412755"/>
    <lineage>
        <taxon>unclassified sequences</taxon>
        <taxon>metagenomes</taxon>
        <taxon>ecological metagenomes</taxon>
    </lineage>
</organism>
<protein>
    <submittedName>
        <fullName evidence="1">Uncharacterized protein</fullName>
    </submittedName>
</protein>
<name>A0A0F9LKH7_9ZZZZ</name>
<proteinExistence type="predicted"/>
<reference evidence="1" key="1">
    <citation type="journal article" date="2015" name="Nature">
        <title>Complex archaea that bridge the gap between prokaryotes and eukaryotes.</title>
        <authorList>
            <person name="Spang A."/>
            <person name="Saw J.H."/>
            <person name="Jorgensen S.L."/>
            <person name="Zaremba-Niedzwiedzka K."/>
            <person name="Martijn J."/>
            <person name="Lind A.E."/>
            <person name="van Eijk R."/>
            <person name="Schleper C."/>
            <person name="Guy L."/>
            <person name="Ettema T.J."/>
        </authorList>
    </citation>
    <scope>NUCLEOTIDE SEQUENCE</scope>
</reference>
<sequence length="109" mass="12706">MQTLQKIRELRKNIFDARTKTENDVVESNQPLILNNQPDEYDIMMQQVSTCLIDPSEPVIALVKTENDDISELTYVIDGDKITYNINLIADCIDKKAESIYKKKWHFSR</sequence>
<evidence type="ECO:0000313" key="1">
    <source>
        <dbReference type="EMBL" id="KKM87696.1"/>
    </source>
</evidence>
<dbReference type="AlphaFoldDB" id="A0A0F9LKH7"/>
<dbReference type="EMBL" id="LAZR01007067">
    <property type="protein sequence ID" value="KKM87696.1"/>
    <property type="molecule type" value="Genomic_DNA"/>
</dbReference>
<comment type="caution">
    <text evidence="1">The sequence shown here is derived from an EMBL/GenBank/DDBJ whole genome shotgun (WGS) entry which is preliminary data.</text>
</comment>
<accession>A0A0F9LKH7</accession>
<gene>
    <name evidence="1" type="ORF">LCGC14_1266390</name>
</gene>